<dbReference type="Proteomes" id="UP001602089">
    <property type="component" value="Unassembled WGS sequence"/>
</dbReference>
<gene>
    <name evidence="1" type="ORF">ACFYY5_32285</name>
</gene>
<protein>
    <submittedName>
        <fullName evidence="1">Uncharacterized protein</fullName>
    </submittedName>
</protein>
<organism evidence="1 2">
    <name type="scientific">Nocardia elegans</name>
    <dbReference type="NCBI Taxonomy" id="300029"/>
    <lineage>
        <taxon>Bacteria</taxon>
        <taxon>Bacillati</taxon>
        <taxon>Actinomycetota</taxon>
        <taxon>Actinomycetes</taxon>
        <taxon>Mycobacteriales</taxon>
        <taxon>Nocardiaceae</taxon>
        <taxon>Nocardia</taxon>
    </lineage>
</organism>
<keyword evidence="2" id="KW-1185">Reference proteome</keyword>
<evidence type="ECO:0000313" key="2">
    <source>
        <dbReference type="Proteomes" id="UP001602089"/>
    </source>
</evidence>
<dbReference type="RefSeq" id="WP_195021914.1">
    <property type="nucleotide sequence ID" value="NZ_JADLPS010000001.1"/>
</dbReference>
<dbReference type="EMBL" id="JBIATK010000015">
    <property type="protein sequence ID" value="MFF4027538.1"/>
    <property type="molecule type" value="Genomic_DNA"/>
</dbReference>
<evidence type="ECO:0000313" key="1">
    <source>
        <dbReference type="EMBL" id="MFF4027538.1"/>
    </source>
</evidence>
<reference evidence="1 2" key="1">
    <citation type="submission" date="2024-10" db="EMBL/GenBank/DDBJ databases">
        <title>The Natural Products Discovery Center: Release of the First 8490 Sequenced Strains for Exploring Actinobacteria Biosynthetic Diversity.</title>
        <authorList>
            <person name="Kalkreuter E."/>
            <person name="Kautsar S.A."/>
            <person name="Yang D."/>
            <person name="Bader C.D."/>
            <person name="Teijaro C.N."/>
            <person name="Fluegel L."/>
            <person name="Davis C.M."/>
            <person name="Simpson J.R."/>
            <person name="Lauterbach L."/>
            <person name="Steele A.D."/>
            <person name="Gui C."/>
            <person name="Meng S."/>
            <person name="Li G."/>
            <person name="Viehrig K."/>
            <person name="Ye F."/>
            <person name="Su P."/>
            <person name="Kiefer A.F."/>
            <person name="Nichols A."/>
            <person name="Cepeda A.J."/>
            <person name="Yan W."/>
            <person name="Fan B."/>
            <person name="Jiang Y."/>
            <person name="Adhikari A."/>
            <person name="Zheng C.-J."/>
            <person name="Schuster L."/>
            <person name="Cowan T.M."/>
            <person name="Smanski M.J."/>
            <person name="Chevrette M.G."/>
            <person name="De Carvalho L.P.S."/>
            <person name="Shen B."/>
        </authorList>
    </citation>
    <scope>NUCLEOTIDE SEQUENCE [LARGE SCALE GENOMIC DNA]</scope>
    <source>
        <strain evidence="1 2">NPDC001867</strain>
    </source>
</reference>
<proteinExistence type="predicted"/>
<sequence length="48" mass="4913">MVEIGEGLVKSVGADPVNVEVEALEEGVVEMAPHRVGAGAIELGRLGQ</sequence>
<accession>A0ABW6TN64</accession>
<comment type="caution">
    <text evidence="1">The sequence shown here is derived from an EMBL/GenBank/DDBJ whole genome shotgun (WGS) entry which is preliminary data.</text>
</comment>
<name>A0ABW6TN64_9NOCA</name>